<dbReference type="InterPro" id="IPR020449">
    <property type="entry name" value="Tscrpt_reg_AraC-type_HTH"/>
</dbReference>
<dbReference type="PANTHER" id="PTHR46796">
    <property type="entry name" value="HTH-TYPE TRANSCRIPTIONAL ACTIVATOR RHAS-RELATED"/>
    <property type="match status" value="1"/>
</dbReference>
<evidence type="ECO:0000313" key="6">
    <source>
        <dbReference type="Proteomes" id="UP000546464"/>
    </source>
</evidence>
<keyword evidence="3" id="KW-0804">Transcription</keyword>
<evidence type="ECO:0000256" key="1">
    <source>
        <dbReference type="ARBA" id="ARBA00023015"/>
    </source>
</evidence>
<protein>
    <submittedName>
        <fullName evidence="5">AraC family transcriptional regulator</fullName>
    </submittedName>
</protein>
<dbReference type="RefSeq" id="WP_185673891.1">
    <property type="nucleotide sequence ID" value="NZ_JACHVB010000012.1"/>
</dbReference>
<evidence type="ECO:0000256" key="3">
    <source>
        <dbReference type="ARBA" id="ARBA00023163"/>
    </source>
</evidence>
<dbReference type="InterPro" id="IPR018062">
    <property type="entry name" value="HTH_AraC-typ_CS"/>
</dbReference>
<dbReference type="SUPFAM" id="SSF46689">
    <property type="entry name" value="Homeodomain-like"/>
    <property type="match status" value="1"/>
</dbReference>
<evidence type="ECO:0000256" key="2">
    <source>
        <dbReference type="ARBA" id="ARBA00023125"/>
    </source>
</evidence>
<feature type="domain" description="HTH araC/xylS-type" evidence="4">
    <location>
        <begin position="152"/>
        <end position="251"/>
    </location>
</feature>
<name>A0A842H9U8_9BACT</name>
<dbReference type="PROSITE" id="PS01124">
    <property type="entry name" value="HTH_ARAC_FAMILY_2"/>
    <property type="match status" value="1"/>
</dbReference>
<evidence type="ECO:0000313" key="5">
    <source>
        <dbReference type="EMBL" id="MBC2592878.1"/>
    </source>
</evidence>
<dbReference type="GO" id="GO:0003700">
    <property type="term" value="F:DNA-binding transcription factor activity"/>
    <property type="evidence" value="ECO:0007669"/>
    <property type="project" value="InterPro"/>
</dbReference>
<dbReference type="PRINTS" id="PR00032">
    <property type="entry name" value="HTHARAC"/>
</dbReference>
<dbReference type="PROSITE" id="PS00041">
    <property type="entry name" value="HTH_ARAC_FAMILY_1"/>
    <property type="match status" value="1"/>
</dbReference>
<accession>A0A842H9U8</accession>
<dbReference type="EMBL" id="JACHVB010000012">
    <property type="protein sequence ID" value="MBC2592878.1"/>
    <property type="molecule type" value="Genomic_DNA"/>
</dbReference>
<keyword evidence="6" id="KW-1185">Reference proteome</keyword>
<dbReference type="InterPro" id="IPR018060">
    <property type="entry name" value="HTH_AraC"/>
</dbReference>
<evidence type="ECO:0000259" key="4">
    <source>
        <dbReference type="PROSITE" id="PS01124"/>
    </source>
</evidence>
<dbReference type="Pfam" id="PF12833">
    <property type="entry name" value="HTH_18"/>
    <property type="match status" value="1"/>
</dbReference>
<proteinExistence type="predicted"/>
<gene>
    <name evidence="5" type="ORF">H5P28_01265</name>
</gene>
<dbReference type="InterPro" id="IPR050204">
    <property type="entry name" value="AraC_XylS_family_regulators"/>
</dbReference>
<dbReference type="SMART" id="SM00342">
    <property type="entry name" value="HTH_ARAC"/>
    <property type="match status" value="1"/>
</dbReference>
<dbReference type="Gene3D" id="1.10.10.60">
    <property type="entry name" value="Homeodomain-like"/>
    <property type="match status" value="1"/>
</dbReference>
<reference evidence="5 6" key="1">
    <citation type="submission" date="2020-07" db="EMBL/GenBank/DDBJ databases">
        <authorList>
            <person name="Feng X."/>
        </authorList>
    </citation>
    <scope>NUCLEOTIDE SEQUENCE [LARGE SCALE GENOMIC DNA]</scope>
    <source>
        <strain evidence="5 6">JCM31066</strain>
    </source>
</reference>
<organism evidence="5 6">
    <name type="scientific">Ruficoccus amylovorans</name>
    <dbReference type="NCBI Taxonomy" id="1804625"/>
    <lineage>
        <taxon>Bacteria</taxon>
        <taxon>Pseudomonadati</taxon>
        <taxon>Verrucomicrobiota</taxon>
        <taxon>Opitutia</taxon>
        <taxon>Puniceicoccales</taxon>
        <taxon>Cerasicoccaceae</taxon>
        <taxon>Ruficoccus</taxon>
    </lineage>
</organism>
<comment type="caution">
    <text evidence="5">The sequence shown here is derived from an EMBL/GenBank/DDBJ whole genome shotgun (WGS) entry which is preliminary data.</text>
</comment>
<keyword evidence="2" id="KW-0238">DNA-binding</keyword>
<dbReference type="GO" id="GO:0043565">
    <property type="term" value="F:sequence-specific DNA binding"/>
    <property type="evidence" value="ECO:0007669"/>
    <property type="project" value="InterPro"/>
</dbReference>
<keyword evidence="1" id="KW-0805">Transcription regulation</keyword>
<sequence length="253" mass="29638">MRVWDRHFTAWQVLRGEVKVSAHGRSCRVTPGQWVLIPPVENERRFSDSARILSLHFRASWISDLPLFEWEGPLVLEAEETRAWLPPTVPMLKLVRRFFPQAYNKLRDQDVSYEQYMALQGNFHRWLGLVWAVLRARGVVSHMPVQGDSRALIMKRWMDAQPMGEPVRMQDLAELVGLSIAQINRIFTQSYGLTPKRYAERLRIDYALAALSTSDSQLKEISFRLGFRHQSEFTAWFKKRRGQTPSEFRSKYT</sequence>
<dbReference type="Proteomes" id="UP000546464">
    <property type="component" value="Unassembled WGS sequence"/>
</dbReference>
<dbReference type="InterPro" id="IPR009057">
    <property type="entry name" value="Homeodomain-like_sf"/>
</dbReference>
<dbReference type="AlphaFoldDB" id="A0A842H9U8"/>